<name>A0ABS8ZVP6_9PSEU</name>
<dbReference type="RefSeq" id="WP_250109470.1">
    <property type="nucleotide sequence ID" value="NZ_JAJVCN010000004.1"/>
</dbReference>
<sequence>MTIYTHGDIRQRFIQGIILRLRAGLTLERHLLRSGKALLGGIIRGSTDVPDSLGHKQVITSGRLGPRGIRANRQARQYRESLSHHPHLPASFYYIFSIPSKLYRPRVSARKTIDKWFAFDFNLNRVAQNREKSLEKTRRFY</sequence>
<dbReference type="Proteomes" id="UP001521150">
    <property type="component" value="Unassembled WGS sequence"/>
</dbReference>
<keyword evidence="2" id="KW-1185">Reference proteome</keyword>
<reference evidence="1 2" key="1">
    <citation type="submission" date="2021-12" db="EMBL/GenBank/DDBJ databases">
        <title>Genome sequence of Kibdelosporangium philippinense ATCC 49844.</title>
        <authorList>
            <person name="Fedorov E.A."/>
            <person name="Omeragic M."/>
            <person name="Shalygina K.F."/>
            <person name="Maclea K.S."/>
        </authorList>
    </citation>
    <scope>NUCLEOTIDE SEQUENCE [LARGE SCALE GENOMIC DNA]</scope>
    <source>
        <strain evidence="1 2">ATCC 49844</strain>
    </source>
</reference>
<proteinExistence type="predicted"/>
<gene>
    <name evidence="1" type="ORF">LWC34_45050</name>
</gene>
<dbReference type="EMBL" id="JAJVCN010000004">
    <property type="protein sequence ID" value="MCE7009927.1"/>
    <property type="molecule type" value="Genomic_DNA"/>
</dbReference>
<evidence type="ECO:0000313" key="2">
    <source>
        <dbReference type="Proteomes" id="UP001521150"/>
    </source>
</evidence>
<organism evidence="1 2">
    <name type="scientific">Kibdelosporangium philippinense</name>
    <dbReference type="NCBI Taxonomy" id="211113"/>
    <lineage>
        <taxon>Bacteria</taxon>
        <taxon>Bacillati</taxon>
        <taxon>Actinomycetota</taxon>
        <taxon>Actinomycetes</taxon>
        <taxon>Pseudonocardiales</taxon>
        <taxon>Pseudonocardiaceae</taxon>
        <taxon>Kibdelosporangium</taxon>
    </lineage>
</organism>
<comment type="caution">
    <text evidence="1">The sequence shown here is derived from an EMBL/GenBank/DDBJ whole genome shotgun (WGS) entry which is preliminary data.</text>
</comment>
<evidence type="ECO:0000313" key="1">
    <source>
        <dbReference type="EMBL" id="MCE7009927.1"/>
    </source>
</evidence>
<accession>A0ABS8ZVP6</accession>
<protein>
    <submittedName>
        <fullName evidence="1">Uncharacterized protein</fullName>
    </submittedName>
</protein>